<organism evidence="1 2">
    <name type="scientific">Miniphocaeibacter halophilus</name>
    <dbReference type="NCBI Taxonomy" id="2931922"/>
    <lineage>
        <taxon>Bacteria</taxon>
        <taxon>Bacillati</taxon>
        <taxon>Bacillota</taxon>
        <taxon>Tissierellia</taxon>
        <taxon>Tissierellales</taxon>
        <taxon>Peptoniphilaceae</taxon>
        <taxon>Miniphocaeibacter</taxon>
    </lineage>
</organism>
<gene>
    <name evidence="1" type="primary">fdhD</name>
    <name evidence="1" type="ORF">JFY71_07070</name>
</gene>
<evidence type="ECO:0000313" key="2">
    <source>
        <dbReference type="Proteomes" id="UP000595814"/>
    </source>
</evidence>
<dbReference type="EMBL" id="CP066744">
    <property type="protein sequence ID" value="QQK07089.1"/>
    <property type="molecule type" value="Genomic_DNA"/>
</dbReference>
<keyword evidence="2" id="KW-1185">Reference proteome</keyword>
<accession>A0AC61MNG1</accession>
<dbReference type="Proteomes" id="UP000595814">
    <property type="component" value="Chromosome"/>
</dbReference>
<evidence type="ECO:0000313" key="1">
    <source>
        <dbReference type="EMBL" id="QQK07089.1"/>
    </source>
</evidence>
<reference evidence="1 2" key="1">
    <citation type="journal article" date="2022" name="Int. J. Syst. Evol. Microbiol.">
        <title>Miniphocaeibacter halophilus sp. nov., an ammonium-tolerant acetate-producing bacterium isolated from a biogas system.</title>
        <authorList>
            <person name="Schnurer A."/>
            <person name="Singh A."/>
            <person name="Bi S."/>
            <person name="Qiao W."/>
            <person name="Westerholm M."/>
        </authorList>
    </citation>
    <scope>NUCLEOTIDE SEQUENCE [LARGE SCALE GENOMIC DNA]</scope>
    <source>
        <strain evidence="1 2">AMB_01</strain>
    </source>
</reference>
<proteinExistence type="predicted"/>
<protein>
    <submittedName>
        <fullName evidence="1">Formate dehydrogenase accessory sulfurtransferase FdhD</fullName>
    </submittedName>
</protein>
<name>A0AC61MNG1_9FIRM</name>
<sequence length="237" mass="27089">MKEKFLNYEVYTFNNGVFEKNIENIVEESKIDIFINDKKIFKIVCSPFNLKEMAVGFLWMNGYINSKDDVISIDIDTEGIMDLKIKGSTEEKQIELEKNDSNIEILSTEIPKQIKLMEDKAKLFEKTGGVHCAALISNNEVIVYMEDIGRHNTLDKIAGYCILNNIDMSNKIIAFSGRLPIEIVTKISKMKVPIMISRSAPTNLGIELAREKGITLCGFTRNNRYHIYANSYRVKDN</sequence>